<organism evidence="2 3">
    <name type="scientific">Segatella oris F0302</name>
    <dbReference type="NCBI Taxonomy" id="649760"/>
    <lineage>
        <taxon>Bacteria</taxon>
        <taxon>Pseudomonadati</taxon>
        <taxon>Bacteroidota</taxon>
        <taxon>Bacteroidia</taxon>
        <taxon>Bacteroidales</taxon>
        <taxon>Prevotellaceae</taxon>
        <taxon>Segatella</taxon>
    </lineage>
</organism>
<evidence type="ECO:0000313" key="3">
    <source>
        <dbReference type="Proteomes" id="UP000004079"/>
    </source>
</evidence>
<dbReference type="AlphaFoldDB" id="D1QQN5"/>
<feature type="compositionally biased region" description="Polar residues" evidence="1">
    <location>
        <begin position="1"/>
        <end position="22"/>
    </location>
</feature>
<accession>D1QQN5</accession>
<name>D1QQN5_9BACT</name>
<feature type="region of interest" description="Disordered" evidence="1">
    <location>
        <begin position="1"/>
        <end position="43"/>
    </location>
</feature>
<dbReference type="EMBL" id="ACUZ02000023">
    <property type="protein sequence ID" value="EFB32441.1"/>
    <property type="molecule type" value="Genomic_DNA"/>
</dbReference>
<gene>
    <name evidence="2" type="ORF">HMPREF0971_01286</name>
</gene>
<dbReference type="STRING" id="649760.HMPREF0971_01286"/>
<reference evidence="2 3" key="1">
    <citation type="submission" date="2009-11" db="EMBL/GenBank/DDBJ databases">
        <authorList>
            <person name="Weinstock G."/>
            <person name="Sodergren E."/>
            <person name="Clifton S."/>
            <person name="Fulton L."/>
            <person name="Fulton B."/>
            <person name="Courtney L."/>
            <person name="Fronick C."/>
            <person name="Harrison M."/>
            <person name="Strong C."/>
            <person name="Farmer C."/>
            <person name="Delahaunty K."/>
            <person name="Markovic C."/>
            <person name="Hall O."/>
            <person name="Minx P."/>
            <person name="Tomlinson C."/>
            <person name="Mitreva M."/>
            <person name="Nelson J."/>
            <person name="Hou S."/>
            <person name="Wollam A."/>
            <person name="Pepin K.H."/>
            <person name="Johnson M."/>
            <person name="Bhonagiri V."/>
            <person name="Nash W.E."/>
            <person name="Warren W."/>
            <person name="Chinwalla A."/>
            <person name="Mardis E.R."/>
            <person name="Wilson R.K."/>
        </authorList>
    </citation>
    <scope>NUCLEOTIDE SEQUENCE [LARGE SCALE GENOMIC DNA]</scope>
    <source>
        <strain evidence="2 3">F0302</strain>
    </source>
</reference>
<sequence length="43" mass="4615">MKTAHNSKSIIQPHGQTTTSLSVDPAPDLRQNTTQPDANQAIT</sequence>
<evidence type="ECO:0000313" key="2">
    <source>
        <dbReference type="EMBL" id="EFB32441.1"/>
    </source>
</evidence>
<protein>
    <submittedName>
        <fullName evidence="2">Uncharacterized protein</fullName>
    </submittedName>
</protein>
<proteinExistence type="predicted"/>
<dbReference type="Proteomes" id="UP000004079">
    <property type="component" value="Unassembled WGS sequence"/>
</dbReference>
<comment type="caution">
    <text evidence="2">The sequence shown here is derived from an EMBL/GenBank/DDBJ whole genome shotgun (WGS) entry which is preliminary data.</text>
</comment>
<dbReference type="HOGENOM" id="CLU_3237748_0_0_10"/>
<feature type="compositionally biased region" description="Polar residues" evidence="1">
    <location>
        <begin position="30"/>
        <end position="43"/>
    </location>
</feature>
<evidence type="ECO:0000256" key="1">
    <source>
        <dbReference type="SAM" id="MobiDB-lite"/>
    </source>
</evidence>